<dbReference type="PANTHER" id="PTHR41523">
    <property type="entry name" value="TWO-COMPONENT SYSTEM SENSOR PROTEIN"/>
    <property type="match status" value="1"/>
</dbReference>
<feature type="transmembrane region" description="Helical" evidence="8">
    <location>
        <begin position="15"/>
        <end position="35"/>
    </location>
</feature>
<protein>
    <recommendedName>
        <fullName evidence="2">histidine kinase</fullName>
        <ecNumber evidence="2">2.7.13.3</ecNumber>
    </recommendedName>
</protein>
<dbReference type="Gene3D" id="3.30.450.20">
    <property type="entry name" value="PAS domain"/>
    <property type="match status" value="1"/>
</dbReference>
<evidence type="ECO:0000256" key="2">
    <source>
        <dbReference type="ARBA" id="ARBA00012438"/>
    </source>
</evidence>
<proteinExistence type="predicted"/>
<evidence type="ECO:0000256" key="4">
    <source>
        <dbReference type="ARBA" id="ARBA00022679"/>
    </source>
</evidence>
<evidence type="ECO:0000259" key="9">
    <source>
        <dbReference type="Pfam" id="PF07568"/>
    </source>
</evidence>
<keyword evidence="6" id="KW-0418">Kinase</keyword>
<sequence>MIKSTPPKNCTNKYSLRYVAVILVFLLLILILHSYHHHADFKRHQVDVMQQSVQGASAEITAAIVERQRSIRVFVKQHKSLIQHLTKNPDDQTSYQELKNIISNRFPNSFSFTISNNKGEVLLANFDLSVNEICQKNILEFIENEFNYDVALHPNPKAYHFDIMTEWDNEQTTVSDLNDFSQAVFFISFKPTIIARILKNSQVHDHQLFLLKKDTINLIEISAQGTRIQIPNLNGEFFLSPEQISRIGFKKSVDETAWELVDIQDENILIDYRNERITQIIFIVLVFILISYIFLSIARREEHTRVQSENALSQMKDRLEQALSFSNVGMWQYDILTQEFTWSKRANNIFHQMQPKTFDDYLELISVTDQQSVRQSFEHCIDTGLRHRIEHKIEIDGQNEHWIEITGNIEPDNNNSNPKMIGLVRDITIRKLAEQNRISFEIQQKNTLVREVHHRIKNSLQGVVGLLQQHSKYESIDNVMLDHAVSQLNSVSLVHGIQCEHHTQKISISQLVDIICKATLDIMGVNIVPNIVSTPDTQHYINESNAVPVALIINELIFNAAKHTTKLSEKNIHIGVSSSEQYVIISIQNDNAKLPEDFDFDKAQGIGTGLSLIKSLLPRQGAKLSIQQINVGVLAIFKLSYPIIINDGHDNHDSNSQKTA</sequence>
<dbReference type="GO" id="GO:0004673">
    <property type="term" value="F:protein histidine kinase activity"/>
    <property type="evidence" value="ECO:0007669"/>
    <property type="project" value="UniProtKB-EC"/>
</dbReference>
<evidence type="ECO:0000256" key="6">
    <source>
        <dbReference type="ARBA" id="ARBA00022777"/>
    </source>
</evidence>
<keyword evidence="8" id="KW-0472">Membrane</keyword>
<dbReference type="InterPro" id="IPR036890">
    <property type="entry name" value="HATPase_C_sf"/>
</dbReference>
<dbReference type="PANTHER" id="PTHR41523:SF8">
    <property type="entry name" value="ETHYLENE RESPONSE SENSOR PROTEIN"/>
    <property type="match status" value="1"/>
</dbReference>
<dbReference type="EMBL" id="UOFS01000011">
    <property type="protein sequence ID" value="VAW92089.1"/>
    <property type="molecule type" value="Genomic_DNA"/>
</dbReference>
<evidence type="ECO:0000256" key="7">
    <source>
        <dbReference type="ARBA" id="ARBA00022840"/>
    </source>
</evidence>
<evidence type="ECO:0000256" key="1">
    <source>
        <dbReference type="ARBA" id="ARBA00000085"/>
    </source>
</evidence>
<comment type="catalytic activity">
    <reaction evidence="1">
        <text>ATP + protein L-histidine = ADP + protein N-phospho-L-histidine.</text>
        <dbReference type="EC" id="2.7.13.3"/>
    </reaction>
</comment>
<dbReference type="InterPro" id="IPR035965">
    <property type="entry name" value="PAS-like_dom_sf"/>
</dbReference>
<dbReference type="Pfam" id="PF07568">
    <property type="entry name" value="HisKA_2"/>
    <property type="match status" value="1"/>
</dbReference>
<keyword evidence="8" id="KW-1133">Transmembrane helix</keyword>
<feature type="transmembrane region" description="Helical" evidence="8">
    <location>
        <begin position="280"/>
        <end position="298"/>
    </location>
</feature>
<reference evidence="10" key="1">
    <citation type="submission" date="2018-06" db="EMBL/GenBank/DDBJ databases">
        <authorList>
            <person name="Zhirakovskaya E."/>
        </authorList>
    </citation>
    <scope>NUCLEOTIDE SEQUENCE</scope>
</reference>
<gene>
    <name evidence="10" type="ORF">MNBD_GAMMA22-2341</name>
</gene>
<organism evidence="10">
    <name type="scientific">hydrothermal vent metagenome</name>
    <dbReference type="NCBI Taxonomy" id="652676"/>
    <lineage>
        <taxon>unclassified sequences</taxon>
        <taxon>metagenomes</taxon>
        <taxon>ecological metagenomes</taxon>
    </lineage>
</organism>
<dbReference type="EC" id="2.7.13.3" evidence="2"/>
<keyword evidence="7" id="KW-0067">ATP-binding</keyword>
<evidence type="ECO:0000256" key="3">
    <source>
        <dbReference type="ARBA" id="ARBA00022553"/>
    </source>
</evidence>
<keyword evidence="3" id="KW-0597">Phosphoprotein</keyword>
<feature type="domain" description="Signal transduction histidine kinase subgroup 2 dimerisation and phosphoacceptor" evidence="9">
    <location>
        <begin position="451"/>
        <end position="519"/>
    </location>
</feature>
<dbReference type="GO" id="GO:0005524">
    <property type="term" value="F:ATP binding"/>
    <property type="evidence" value="ECO:0007669"/>
    <property type="project" value="UniProtKB-KW"/>
</dbReference>
<name>A0A3B1A1Q2_9ZZZZ</name>
<dbReference type="Gene3D" id="3.30.565.10">
    <property type="entry name" value="Histidine kinase-like ATPase, C-terminal domain"/>
    <property type="match status" value="1"/>
</dbReference>
<evidence type="ECO:0000256" key="5">
    <source>
        <dbReference type="ARBA" id="ARBA00022741"/>
    </source>
</evidence>
<keyword evidence="8" id="KW-0812">Transmembrane</keyword>
<keyword evidence="5" id="KW-0547">Nucleotide-binding</keyword>
<dbReference type="AlphaFoldDB" id="A0A3B1A1Q2"/>
<evidence type="ECO:0000256" key="8">
    <source>
        <dbReference type="SAM" id="Phobius"/>
    </source>
</evidence>
<dbReference type="SUPFAM" id="SSF55874">
    <property type="entry name" value="ATPase domain of HSP90 chaperone/DNA topoisomerase II/histidine kinase"/>
    <property type="match status" value="1"/>
</dbReference>
<evidence type="ECO:0000313" key="10">
    <source>
        <dbReference type="EMBL" id="VAW92089.1"/>
    </source>
</evidence>
<keyword evidence="4" id="KW-0808">Transferase</keyword>
<accession>A0A3B1A1Q2</accession>
<dbReference type="InterPro" id="IPR011495">
    <property type="entry name" value="Sig_transdc_His_kin_sub2_dim/P"/>
</dbReference>
<dbReference type="SUPFAM" id="SSF55785">
    <property type="entry name" value="PYP-like sensor domain (PAS domain)"/>
    <property type="match status" value="1"/>
</dbReference>